<dbReference type="Gene3D" id="1.20.1280.50">
    <property type="match status" value="1"/>
</dbReference>
<dbReference type="AlphaFoldDB" id="A0A9P6AX66"/>
<feature type="non-terminal residue" evidence="1">
    <location>
        <position position="1"/>
    </location>
</feature>
<accession>A0A9P6AX66</accession>
<sequence>IYAQLANVRDVASRIRSIQTNLERRNALTKNADTPIHLLPPDVLGDIFMTAVWSERSFVVKISHVCSYWRAVALQHTRLWAHIKARAGNSFLNGAVREWIRRSGDGPLDIMLEPPGLPLLKLLGISGSRIRSLFLWNTGLVEEGRYGNRPDYIRKMKFSALEELRILSLQEKYVGLNDYRFPRLRLLEVTGSPPDLPTLSPAYGSQLRTLSLASVNLALADWIRIINMCQSLETLWLSSPVIGDAPPEASLGPDEIWEMNKLTYLGVRGLAAGGLLLRRMRFPNLRTFFLQAIDTYQTAEGFGPLELLSEVRQQCQHLDELIIDGDERPLRELLSGLLTLPPPDPLSISSFPSGSNSNTSNHLFPASLRLLRLLTFDTFPDPHDVSEETIDLIYQLISKMWHEAQVLDTTPPWSSGTTGHPESMEGSLPPLVAREDFLVEFLSHWKPLTWHEVRVGDTRIQLFCEYV</sequence>
<gene>
    <name evidence="1" type="ORF">BS47DRAFT_1343891</name>
</gene>
<evidence type="ECO:0000313" key="2">
    <source>
        <dbReference type="Proteomes" id="UP000886523"/>
    </source>
</evidence>
<dbReference type="Proteomes" id="UP000886523">
    <property type="component" value="Unassembled WGS sequence"/>
</dbReference>
<dbReference type="OrthoDB" id="2884925at2759"/>
<name>A0A9P6AX66_9AGAM</name>
<evidence type="ECO:0008006" key="3">
    <source>
        <dbReference type="Google" id="ProtNLM"/>
    </source>
</evidence>
<reference evidence="1" key="1">
    <citation type="journal article" date="2020" name="Nat. Commun.">
        <title>Large-scale genome sequencing of mycorrhizal fungi provides insights into the early evolution of symbiotic traits.</title>
        <authorList>
            <person name="Miyauchi S."/>
            <person name="Kiss E."/>
            <person name="Kuo A."/>
            <person name="Drula E."/>
            <person name="Kohler A."/>
            <person name="Sanchez-Garcia M."/>
            <person name="Morin E."/>
            <person name="Andreopoulos B."/>
            <person name="Barry K.W."/>
            <person name="Bonito G."/>
            <person name="Buee M."/>
            <person name="Carver A."/>
            <person name="Chen C."/>
            <person name="Cichocki N."/>
            <person name="Clum A."/>
            <person name="Culley D."/>
            <person name="Crous P.W."/>
            <person name="Fauchery L."/>
            <person name="Girlanda M."/>
            <person name="Hayes R.D."/>
            <person name="Keri Z."/>
            <person name="LaButti K."/>
            <person name="Lipzen A."/>
            <person name="Lombard V."/>
            <person name="Magnuson J."/>
            <person name="Maillard F."/>
            <person name="Murat C."/>
            <person name="Nolan M."/>
            <person name="Ohm R.A."/>
            <person name="Pangilinan J."/>
            <person name="Pereira M.F."/>
            <person name="Perotto S."/>
            <person name="Peter M."/>
            <person name="Pfister S."/>
            <person name="Riley R."/>
            <person name="Sitrit Y."/>
            <person name="Stielow J.B."/>
            <person name="Szollosi G."/>
            <person name="Zifcakova L."/>
            <person name="Stursova M."/>
            <person name="Spatafora J.W."/>
            <person name="Tedersoo L."/>
            <person name="Vaario L.M."/>
            <person name="Yamada A."/>
            <person name="Yan M."/>
            <person name="Wang P."/>
            <person name="Xu J."/>
            <person name="Bruns T."/>
            <person name="Baldrian P."/>
            <person name="Vilgalys R."/>
            <person name="Dunand C."/>
            <person name="Henrissat B."/>
            <person name="Grigoriev I.V."/>
            <person name="Hibbett D."/>
            <person name="Nagy L.G."/>
            <person name="Martin F.M."/>
        </authorList>
    </citation>
    <scope>NUCLEOTIDE SEQUENCE</scope>
    <source>
        <strain evidence="1">UP504</strain>
    </source>
</reference>
<dbReference type="InterPro" id="IPR032675">
    <property type="entry name" value="LRR_dom_sf"/>
</dbReference>
<organism evidence="1 2">
    <name type="scientific">Hydnum rufescens UP504</name>
    <dbReference type="NCBI Taxonomy" id="1448309"/>
    <lineage>
        <taxon>Eukaryota</taxon>
        <taxon>Fungi</taxon>
        <taxon>Dikarya</taxon>
        <taxon>Basidiomycota</taxon>
        <taxon>Agaricomycotina</taxon>
        <taxon>Agaricomycetes</taxon>
        <taxon>Cantharellales</taxon>
        <taxon>Hydnaceae</taxon>
        <taxon>Hydnum</taxon>
    </lineage>
</organism>
<proteinExistence type="predicted"/>
<dbReference type="SUPFAM" id="SSF52047">
    <property type="entry name" value="RNI-like"/>
    <property type="match status" value="1"/>
</dbReference>
<comment type="caution">
    <text evidence="1">The sequence shown here is derived from an EMBL/GenBank/DDBJ whole genome shotgun (WGS) entry which is preliminary data.</text>
</comment>
<dbReference type="Gene3D" id="3.80.10.10">
    <property type="entry name" value="Ribonuclease Inhibitor"/>
    <property type="match status" value="1"/>
</dbReference>
<protein>
    <recommendedName>
        <fullName evidence="3">F-box domain-containing protein</fullName>
    </recommendedName>
</protein>
<evidence type="ECO:0000313" key="1">
    <source>
        <dbReference type="EMBL" id="KAF9513664.1"/>
    </source>
</evidence>
<dbReference type="EMBL" id="MU128969">
    <property type="protein sequence ID" value="KAF9513664.1"/>
    <property type="molecule type" value="Genomic_DNA"/>
</dbReference>
<keyword evidence="2" id="KW-1185">Reference proteome</keyword>